<dbReference type="WormBase" id="SRAE_X000175900">
    <property type="protein sequence ID" value="SRP05630"/>
    <property type="gene ID" value="WBGene00267336"/>
</dbReference>
<reference evidence="2" key="2">
    <citation type="submission" date="2014-09" db="EMBL/GenBank/DDBJ databases">
        <authorList>
            <person name="Martin A.A."/>
        </authorList>
    </citation>
    <scope>NUCLEOTIDE SEQUENCE</scope>
    <source>
        <strain evidence="2">ED321</strain>
    </source>
</reference>
<sequence>MYFYTILFTYFLLNDFNFIIKCQIHTNNFTHQLKKPYHWMNLLNTHKNHSNQDMHNKIIVKRKFSEEEFKKMNNQYAIEQNNERLMRNTANDVRDAPEPVYGGDRPSDCEKKIHIFVQVEKVLMMIGNV</sequence>
<dbReference type="Proteomes" id="UP000035682">
    <property type="component" value="Unplaced"/>
</dbReference>
<dbReference type="EMBL" id="LN609396">
    <property type="protein sequence ID" value="CEF60019.1"/>
    <property type="molecule type" value="Genomic_DNA"/>
</dbReference>
<keyword evidence="2" id="KW-1185">Reference proteome</keyword>
<dbReference type="RefSeq" id="XP_024499229.1">
    <property type="nucleotide sequence ID" value="XM_024652607.1"/>
</dbReference>
<dbReference type="GeneID" id="36384830"/>
<reference evidence="1" key="1">
    <citation type="submission" date="2014-09" db="EMBL/GenBank/DDBJ databases">
        <authorList>
            <person name="Aslett A.Martin."/>
        </authorList>
    </citation>
    <scope>NUCLEOTIDE SEQUENCE</scope>
    <source>
        <strain evidence="1">ED321 Heterogonic</strain>
    </source>
</reference>
<reference evidence="3" key="3">
    <citation type="submission" date="2020-12" db="UniProtKB">
        <authorList>
            <consortium name="WormBaseParasite"/>
        </authorList>
    </citation>
    <scope>IDENTIFICATION</scope>
</reference>
<dbReference type="CTD" id="36384830"/>
<gene>
    <name evidence="1 3 4" type="ORF">SRAE_X000175900</name>
</gene>
<dbReference type="AlphaFoldDB" id="A0A090KR73"/>
<proteinExistence type="predicted"/>
<evidence type="ECO:0000313" key="3">
    <source>
        <dbReference type="WBParaSite" id="SRAE_X000175900.1"/>
    </source>
</evidence>
<dbReference type="WBParaSite" id="SRAE_X000175900.1">
    <property type="protein sequence ID" value="SRAE_X000175900.1"/>
    <property type="gene ID" value="WBGene00267336"/>
</dbReference>
<evidence type="ECO:0000313" key="2">
    <source>
        <dbReference type="Proteomes" id="UP000035682"/>
    </source>
</evidence>
<evidence type="ECO:0000313" key="1">
    <source>
        <dbReference type="EMBL" id="CEF60019.1"/>
    </source>
</evidence>
<name>A0A090KR73_STRRB</name>
<accession>A0A090KR73</accession>
<protein>
    <submittedName>
        <fullName evidence="3">Cathepsin propeptide inhibitor domain-containing protein</fullName>
    </submittedName>
</protein>
<evidence type="ECO:0000313" key="4">
    <source>
        <dbReference type="WormBase" id="SRAE_X000175900"/>
    </source>
</evidence>
<organism evidence="1">
    <name type="scientific">Strongyloides ratti</name>
    <name type="common">Parasitic roundworm</name>
    <dbReference type="NCBI Taxonomy" id="34506"/>
    <lineage>
        <taxon>Eukaryota</taxon>
        <taxon>Metazoa</taxon>
        <taxon>Ecdysozoa</taxon>
        <taxon>Nematoda</taxon>
        <taxon>Chromadorea</taxon>
        <taxon>Rhabditida</taxon>
        <taxon>Tylenchina</taxon>
        <taxon>Panagrolaimomorpha</taxon>
        <taxon>Strongyloidoidea</taxon>
        <taxon>Strongyloididae</taxon>
        <taxon>Strongyloides</taxon>
    </lineage>
</organism>